<dbReference type="EnsemblPlants" id="Kaladp0007s0062.1.v1.1">
    <property type="protein sequence ID" value="Kaladp0007s0062.1.v1.1"/>
    <property type="gene ID" value="Kaladp0007s0062.v1.1"/>
</dbReference>
<evidence type="ECO:0000313" key="1">
    <source>
        <dbReference type="EnsemblPlants" id="Kaladp0007s0062.1.v1.1"/>
    </source>
</evidence>
<evidence type="ECO:0000313" key="2">
    <source>
        <dbReference type="Proteomes" id="UP000594263"/>
    </source>
</evidence>
<keyword evidence="2" id="KW-1185">Reference proteome</keyword>
<accession>A0A7N0RAZ7</accession>
<dbReference type="AlphaFoldDB" id="A0A7N0RAZ7"/>
<protein>
    <submittedName>
        <fullName evidence="1">Uncharacterized protein</fullName>
    </submittedName>
</protein>
<organism evidence="1 2">
    <name type="scientific">Kalanchoe fedtschenkoi</name>
    <name type="common">Lavender scallops</name>
    <name type="synonym">South American air plant</name>
    <dbReference type="NCBI Taxonomy" id="63787"/>
    <lineage>
        <taxon>Eukaryota</taxon>
        <taxon>Viridiplantae</taxon>
        <taxon>Streptophyta</taxon>
        <taxon>Embryophyta</taxon>
        <taxon>Tracheophyta</taxon>
        <taxon>Spermatophyta</taxon>
        <taxon>Magnoliopsida</taxon>
        <taxon>eudicotyledons</taxon>
        <taxon>Gunneridae</taxon>
        <taxon>Pentapetalae</taxon>
        <taxon>Saxifragales</taxon>
        <taxon>Crassulaceae</taxon>
        <taxon>Kalanchoe</taxon>
    </lineage>
</organism>
<proteinExistence type="predicted"/>
<name>A0A7N0RAZ7_KALFE</name>
<dbReference type="Gramene" id="Kaladp0007s0062.1.v1.1">
    <property type="protein sequence ID" value="Kaladp0007s0062.1.v1.1"/>
    <property type="gene ID" value="Kaladp0007s0062.v1.1"/>
</dbReference>
<sequence length="80" mass="9142">MVARLIWVSGSFLWAMRRPHLGISVNLRFVLLHLRHNLTANFLCAAARVLDETLVNEGAVPAFRRDSKLEFSICRVARTH</sequence>
<dbReference type="Proteomes" id="UP000594263">
    <property type="component" value="Unplaced"/>
</dbReference>
<reference evidence="1" key="1">
    <citation type="submission" date="2021-01" db="UniProtKB">
        <authorList>
            <consortium name="EnsemblPlants"/>
        </authorList>
    </citation>
    <scope>IDENTIFICATION</scope>
</reference>